<dbReference type="PANTHER" id="PTHR33777:SF1">
    <property type="entry name" value="UPF0045 PROTEIN ECM15"/>
    <property type="match status" value="1"/>
</dbReference>
<dbReference type="PANTHER" id="PTHR33777">
    <property type="entry name" value="UPF0045 PROTEIN ECM15"/>
    <property type="match status" value="1"/>
</dbReference>
<evidence type="ECO:0000256" key="1">
    <source>
        <dbReference type="ARBA" id="ARBA00010272"/>
    </source>
</evidence>
<comment type="caution">
    <text evidence="4">The sequence shown here is derived from an EMBL/GenBank/DDBJ whole genome shotgun (WGS) entry which is preliminary data.</text>
</comment>
<dbReference type="Pfam" id="PF01910">
    <property type="entry name" value="Thiamine_BP"/>
    <property type="match status" value="1"/>
</dbReference>
<dbReference type="OrthoDB" id="9793516at2"/>
<dbReference type="AlphaFoldDB" id="A0A7U8C7W7"/>
<feature type="domain" description="Thiamine-binding protein" evidence="3">
    <location>
        <begin position="5"/>
        <end position="95"/>
    </location>
</feature>
<reference evidence="4 5" key="1">
    <citation type="submission" date="2006-02" db="EMBL/GenBank/DDBJ databases">
        <authorList>
            <person name="Pinhassi J."/>
            <person name="Pedros-Alio C."/>
            <person name="Ferriera S."/>
            <person name="Johnson J."/>
            <person name="Kravitz S."/>
            <person name="Halpern A."/>
            <person name="Remington K."/>
            <person name="Beeson K."/>
            <person name="Tran B."/>
            <person name="Rogers Y.-H."/>
            <person name="Friedman R."/>
            <person name="Venter J.C."/>
        </authorList>
    </citation>
    <scope>NUCLEOTIDE SEQUENCE [LARGE SCALE GENOMIC DNA]</scope>
    <source>
        <strain evidence="4 5">MED92</strain>
    </source>
</reference>
<dbReference type="Gene3D" id="3.30.70.930">
    <property type="match status" value="1"/>
</dbReference>
<protein>
    <recommendedName>
        <fullName evidence="3">Thiamine-binding protein domain-containing protein</fullName>
    </recommendedName>
</protein>
<dbReference type="SUPFAM" id="SSF89957">
    <property type="entry name" value="MTH1187/YkoF-like"/>
    <property type="match status" value="1"/>
</dbReference>
<evidence type="ECO:0000256" key="2">
    <source>
        <dbReference type="SAM" id="MobiDB-lite"/>
    </source>
</evidence>
<dbReference type="GO" id="GO:0005829">
    <property type="term" value="C:cytosol"/>
    <property type="evidence" value="ECO:0007669"/>
    <property type="project" value="TreeGrafter"/>
</dbReference>
<gene>
    <name evidence="4" type="ORF">MED92_07466</name>
</gene>
<evidence type="ECO:0000259" key="3">
    <source>
        <dbReference type="Pfam" id="PF01910"/>
    </source>
</evidence>
<dbReference type="EMBL" id="AAOW01000001">
    <property type="protein sequence ID" value="EAR62939.1"/>
    <property type="molecule type" value="Genomic_DNA"/>
</dbReference>
<feature type="region of interest" description="Disordered" evidence="2">
    <location>
        <begin position="76"/>
        <end position="100"/>
    </location>
</feature>
<dbReference type="NCBIfam" id="TIGR00106">
    <property type="entry name" value="MTH1187 family thiamine-binding protein"/>
    <property type="match status" value="1"/>
</dbReference>
<dbReference type="InterPro" id="IPR002767">
    <property type="entry name" value="Thiamine_BP"/>
</dbReference>
<sequence>MKVMIDICIVPLGVGVSVSEYVAACQRVLQDAKLDHQMHAYGTNVEGDWDEVMAAVKRCHEVVHELGAPRITTSMRLGTRNDREQSMDDKIQSVRNKLDS</sequence>
<keyword evidence="5" id="KW-1185">Reference proteome</keyword>
<dbReference type="Proteomes" id="UP000002171">
    <property type="component" value="Unassembled WGS sequence"/>
</dbReference>
<name>A0A7U8C7W7_NEPCE</name>
<proteinExistence type="inferred from homology"/>
<accession>A0A7U8C7W7</accession>
<feature type="compositionally biased region" description="Basic and acidic residues" evidence="2">
    <location>
        <begin position="79"/>
        <end position="100"/>
    </location>
</feature>
<dbReference type="InterPro" id="IPR051614">
    <property type="entry name" value="UPF0045_domain"/>
</dbReference>
<dbReference type="RefSeq" id="WP_007021957.1">
    <property type="nucleotide sequence ID" value="NZ_CH724126.1"/>
</dbReference>
<comment type="similarity">
    <text evidence="1">Belongs to the UPF0045 family.</text>
</comment>
<evidence type="ECO:0000313" key="5">
    <source>
        <dbReference type="Proteomes" id="UP000002171"/>
    </source>
</evidence>
<dbReference type="InterPro" id="IPR029756">
    <property type="entry name" value="MTH1187/YkoF-like"/>
</dbReference>
<organism evidence="4 5">
    <name type="scientific">Neptuniibacter caesariensis</name>
    <dbReference type="NCBI Taxonomy" id="207954"/>
    <lineage>
        <taxon>Bacteria</taxon>
        <taxon>Pseudomonadati</taxon>
        <taxon>Pseudomonadota</taxon>
        <taxon>Gammaproteobacteria</taxon>
        <taxon>Oceanospirillales</taxon>
        <taxon>Oceanospirillaceae</taxon>
        <taxon>Neptuniibacter</taxon>
    </lineage>
</organism>
<evidence type="ECO:0000313" key="4">
    <source>
        <dbReference type="EMBL" id="EAR62939.1"/>
    </source>
</evidence>